<dbReference type="RefSeq" id="WP_223248173.1">
    <property type="nucleotide sequence ID" value="NZ_BHVT01000010.1"/>
</dbReference>
<dbReference type="EMBL" id="SMCO01000010">
    <property type="protein sequence ID" value="TCV85199.1"/>
    <property type="molecule type" value="Genomic_DNA"/>
</dbReference>
<feature type="domain" description="Multidrug resistance protein MdtA-like alpha-helical hairpin" evidence="3">
    <location>
        <begin position="121"/>
        <end position="179"/>
    </location>
</feature>
<dbReference type="AlphaFoldDB" id="A0A4V2W1R8"/>
<name>A0A4V2W1R8_9PROT</name>
<dbReference type="Gene3D" id="2.40.50.100">
    <property type="match status" value="1"/>
</dbReference>
<protein>
    <submittedName>
        <fullName evidence="6">RND family efflux transporter MFP subunit</fullName>
    </submittedName>
</protein>
<comment type="caution">
    <text evidence="6">The sequence shown here is derived from an EMBL/GenBank/DDBJ whole genome shotgun (WGS) entry which is preliminary data.</text>
</comment>
<evidence type="ECO:0000259" key="5">
    <source>
        <dbReference type="Pfam" id="PF25954"/>
    </source>
</evidence>
<feature type="domain" description="Multidrug resistance protein MdtA-like barrel-sandwich hybrid" evidence="4">
    <location>
        <begin position="80"/>
        <end position="215"/>
    </location>
</feature>
<gene>
    <name evidence="6" type="ORF">EDC63_11088</name>
</gene>
<dbReference type="Proteomes" id="UP000295367">
    <property type="component" value="Unassembled WGS sequence"/>
</dbReference>
<dbReference type="NCBIfam" id="TIGR01730">
    <property type="entry name" value="RND_mfp"/>
    <property type="match status" value="1"/>
</dbReference>
<comment type="similarity">
    <text evidence="1">Belongs to the membrane fusion protein (MFP) (TC 8.A.1) family.</text>
</comment>
<dbReference type="PANTHER" id="PTHR30469:SF18">
    <property type="entry name" value="RESISTANCE-NODULATION-CELL DIVISION (RND) EFFLUX MEMBRANE FUSION PROTEIN-RELATED"/>
    <property type="match status" value="1"/>
</dbReference>
<dbReference type="GO" id="GO:0015562">
    <property type="term" value="F:efflux transmembrane transporter activity"/>
    <property type="evidence" value="ECO:0007669"/>
    <property type="project" value="TreeGrafter"/>
</dbReference>
<dbReference type="InterPro" id="IPR058792">
    <property type="entry name" value="Beta-barrel_RND_2"/>
</dbReference>
<dbReference type="Gene3D" id="1.10.287.470">
    <property type="entry name" value="Helix hairpin bin"/>
    <property type="match status" value="1"/>
</dbReference>
<evidence type="ECO:0000256" key="1">
    <source>
        <dbReference type="ARBA" id="ARBA00009477"/>
    </source>
</evidence>
<organism evidence="6 7">
    <name type="scientific">Sulfurirhabdus autotrophica</name>
    <dbReference type="NCBI Taxonomy" id="1706046"/>
    <lineage>
        <taxon>Bacteria</taxon>
        <taxon>Pseudomonadati</taxon>
        <taxon>Pseudomonadota</taxon>
        <taxon>Betaproteobacteria</taxon>
        <taxon>Nitrosomonadales</taxon>
        <taxon>Sulfuricellaceae</taxon>
        <taxon>Sulfurirhabdus</taxon>
    </lineage>
</organism>
<dbReference type="InterPro" id="IPR058625">
    <property type="entry name" value="MdtA-like_BSH"/>
</dbReference>
<evidence type="ECO:0000313" key="6">
    <source>
        <dbReference type="EMBL" id="TCV85199.1"/>
    </source>
</evidence>
<evidence type="ECO:0000259" key="3">
    <source>
        <dbReference type="Pfam" id="PF25876"/>
    </source>
</evidence>
<accession>A0A4V2W1R8</accession>
<keyword evidence="2" id="KW-0175">Coiled coil</keyword>
<feature type="coiled-coil region" evidence="2">
    <location>
        <begin position="120"/>
        <end position="147"/>
    </location>
</feature>
<keyword evidence="7" id="KW-1185">Reference proteome</keyword>
<dbReference type="SUPFAM" id="SSF111369">
    <property type="entry name" value="HlyD-like secretion proteins"/>
    <property type="match status" value="1"/>
</dbReference>
<dbReference type="Pfam" id="PF25917">
    <property type="entry name" value="BSH_RND"/>
    <property type="match status" value="1"/>
</dbReference>
<dbReference type="Gene3D" id="2.40.420.20">
    <property type="match status" value="1"/>
</dbReference>
<dbReference type="Pfam" id="PF25876">
    <property type="entry name" value="HH_MFP_RND"/>
    <property type="match status" value="1"/>
</dbReference>
<dbReference type="InterPro" id="IPR006143">
    <property type="entry name" value="RND_pump_MFP"/>
</dbReference>
<sequence>MFKISDLVEISRNLIRSAHSALPEKTGFLGVTVSIQHVVLLALMSPVLSHAALPFAVAPVQFKEVDQTYAAEALVEAVKQATVSSQISGRIVEINFDAGDFVKKGQVLVRIDEREASQALAGSQAQVAQAQASLQNAKANYDRTKQLVAQKFVSQAALDKALSEYKAAQAQAQASLAGAGVAATTKGFATIVAPYSGVVAARHAELGEMASPGKPLMTGFDPKDLRVVASIPQYKLPEVRQSPRATVEFPALNKWVKVTTISVLPAAEARTHTTRVRLDLPENTKDVIPGMYARAHFTVGRTRKLLVPDSAVIRRSEVTAVYVVDKKEQIHLRYVRLGESAGQAEIEVLAGLMPGEIIATEPVKAGIYLKQLKK</sequence>
<dbReference type="Pfam" id="PF25954">
    <property type="entry name" value="Beta-barrel_RND_2"/>
    <property type="match status" value="1"/>
</dbReference>
<evidence type="ECO:0000259" key="4">
    <source>
        <dbReference type="Pfam" id="PF25917"/>
    </source>
</evidence>
<evidence type="ECO:0000313" key="7">
    <source>
        <dbReference type="Proteomes" id="UP000295367"/>
    </source>
</evidence>
<reference evidence="6 7" key="1">
    <citation type="submission" date="2019-03" db="EMBL/GenBank/DDBJ databases">
        <title>Genomic Encyclopedia of Type Strains, Phase IV (KMG-IV): sequencing the most valuable type-strain genomes for metagenomic binning, comparative biology and taxonomic classification.</title>
        <authorList>
            <person name="Goeker M."/>
        </authorList>
    </citation>
    <scope>NUCLEOTIDE SEQUENCE [LARGE SCALE GENOMIC DNA]</scope>
    <source>
        <strain evidence="6 7">DSM 100309</strain>
    </source>
</reference>
<dbReference type="PANTHER" id="PTHR30469">
    <property type="entry name" value="MULTIDRUG RESISTANCE PROTEIN MDTA"/>
    <property type="match status" value="1"/>
</dbReference>
<dbReference type="Gene3D" id="2.40.30.170">
    <property type="match status" value="1"/>
</dbReference>
<proteinExistence type="inferred from homology"/>
<feature type="domain" description="CusB-like beta-barrel" evidence="5">
    <location>
        <begin position="227"/>
        <end position="298"/>
    </location>
</feature>
<dbReference type="InterPro" id="IPR058624">
    <property type="entry name" value="MdtA-like_HH"/>
</dbReference>
<dbReference type="GO" id="GO:1990281">
    <property type="term" value="C:efflux pump complex"/>
    <property type="evidence" value="ECO:0007669"/>
    <property type="project" value="TreeGrafter"/>
</dbReference>
<evidence type="ECO:0000256" key="2">
    <source>
        <dbReference type="SAM" id="Coils"/>
    </source>
</evidence>